<name>C1FEY8_MICCC</name>
<proteinExistence type="predicted"/>
<reference evidence="2 3" key="1">
    <citation type="journal article" date="2009" name="Science">
        <title>Green evolution and dynamic adaptations revealed by genomes of the marine picoeukaryotes Micromonas.</title>
        <authorList>
            <person name="Worden A.Z."/>
            <person name="Lee J.H."/>
            <person name="Mock T."/>
            <person name="Rouze P."/>
            <person name="Simmons M.P."/>
            <person name="Aerts A.L."/>
            <person name="Allen A.E."/>
            <person name="Cuvelier M.L."/>
            <person name="Derelle E."/>
            <person name="Everett M.V."/>
            <person name="Foulon E."/>
            <person name="Grimwood J."/>
            <person name="Gundlach H."/>
            <person name="Henrissat B."/>
            <person name="Napoli C."/>
            <person name="McDonald S.M."/>
            <person name="Parker M.S."/>
            <person name="Rombauts S."/>
            <person name="Salamov A."/>
            <person name="Von Dassow P."/>
            <person name="Badger J.H."/>
            <person name="Coutinho P.M."/>
            <person name="Demir E."/>
            <person name="Dubchak I."/>
            <person name="Gentemann C."/>
            <person name="Eikrem W."/>
            <person name="Gready J.E."/>
            <person name="John U."/>
            <person name="Lanier W."/>
            <person name="Lindquist E.A."/>
            <person name="Lucas S."/>
            <person name="Mayer K.F."/>
            <person name="Moreau H."/>
            <person name="Not F."/>
            <person name="Otillar R."/>
            <person name="Panaud O."/>
            <person name="Pangilinan J."/>
            <person name="Paulsen I."/>
            <person name="Piegu B."/>
            <person name="Poliakov A."/>
            <person name="Robbens S."/>
            <person name="Schmutz J."/>
            <person name="Toulza E."/>
            <person name="Wyss T."/>
            <person name="Zelensky A."/>
            <person name="Zhou K."/>
            <person name="Armbrust E.V."/>
            <person name="Bhattacharya D."/>
            <person name="Goodenough U.W."/>
            <person name="Van de Peer Y."/>
            <person name="Grigoriev I.V."/>
        </authorList>
    </citation>
    <scope>NUCLEOTIDE SEQUENCE [LARGE SCALE GENOMIC DNA]</scope>
    <source>
        <strain evidence="3">RCC299 / NOUM17</strain>
    </source>
</reference>
<evidence type="ECO:0000256" key="1">
    <source>
        <dbReference type="SAM" id="Phobius"/>
    </source>
</evidence>
<protein>
    <submittedName>
        <fullName evidence="2">Uncharacterized protein</fullName>
    </submittedName>
</protein>
<dbReference type="RefSeq" id="XP_002507777.1">
    <property type="nucleotide sequence ID" value="XM_002507731.1"/>
</dbReference>
<accession>C1FEY8</accession>
<feature type="transmembrane region" description="Helical" evidence="1">
    <location>
        <begin position="121"/>
        <end position="141"/>
    </location>
</feature>
<dbReference type="GeneID" id="8250325"/>
<dbReference type="EMBL" id="CP001574">
    <property type="protein sequence ID" value="ACO69035.1"/>
    <property type="molecule type" value="Genomic_DNA"/>
</dbReference>
<dbReference type="KEGG" id="mis:MICPUN_55616"/>
<organism evidence="2 3">
    <name type="scientific">Micromonas commoda (strain RCC299 / NOUM17 / CCMP2709)</name>
    <name type="common">Picoplanktonic green alga</name>
    <dbReference type="NCBI Taxonomy" id="296587"/>
    <lineage>
        <taxon>Eukaryota</taxon>
        <taxon>Viridiplantae</taxon>
        <taxon>Chlorophyta</taxon>
        <taxon>Mamiellophyceae</taxon>
        <taxon>Mamiellales</taxon>
        <taxon>Mamiellaceae</taxon>
        <taxon>Micromonas</taxon>
    </lineage>
</organism>
<dbReference type="AlphaFoldDB" id="C1FEY8"/>
<keyword evidence="1" id="KW-0472">Membrane</keyword>
<feature type="transmembrane region" description="Helical" evidence="1">
    <location>
        <begin position="147"/>
        <end position="171"/>
    </location>
</feature>
<evidence type="ECO:0000313" key="2">
    <source>
        <dbReference type="EMBL" id="ACO69035.1"/>
    </source>
</evidence>
<dbReference type="InParanoid" id="C1FEY8"/>
<evidence type="ECO:0000313" key="3">
    <source>
        <dbReference type="Proteomes" id="UP000002009"/>
    </source>
</evidence>
<dbReference type="Proteomes" id="UP000002009">
    <property type="component" value="Chromosome 1"/>
</dbReference>
<sequence length="266" mass="29874">MPWRTFEVTSVDSLVYWEEERIEKPNNGAERVVPAHWNTELRVRARSLDKARFGGSQLNALVGACFVPCLIDNLWHPFSRRGSLPIFDEGCCCTLPFGNRIKMPIRGQPREKKELNAEERAIVTVIAFLFFGGFIMLLFLRCILGNVLILMGNLSLALLATIVPGQTWCLTQALEWRRLRKVRDEDPVKLGSFWEINGDFGGCPAESEKHEMKSEPTTRIGSDDPFPVDLKPGDTFDLGFGPFEDFCLFRGGRAKAAATPINANPV</sequence>
<keyword evidence="3" id="KW-1185">Reference proteome</keyword>
<keyword evidence="1" id="KW-0812">Transmembrane</keyword>
<keyword evidence="1" id="KW-1133">Transmembrane helix</keyword>
<gene>
    <name evidence="2" type="ORF">MICPUN_55616</name>
</gene>